<accession>A0A1I5XI18</accession>
<sequence>MSEYILSAKSGLDLYAVWSGNNGFPVAIGTRAQIAARQVAAGVPSGKIGCALDLAASTGTSNPRGDGSWDDEMISADCNRALLPRYLLGDYLNKWQAGRFEECADLLDFPGRPAAHQDAADDEPDEDECPDEPIAVSGPPTRVSLPAAVVDADLRILRGFRQHGTINAVRPATVSGRPFLTRHAVIAPEIDLTTRAGLRLILRHDRDPFYPGYETWHVTTAAGEPVRVGGPGTELIDDCRDLPLEEADAACLDSVLRQLWDGVTAAWRASLTALAPAIAAEFTASGRGESDHDRT</sequence>
<reference evidence="2 3" key="1">
    <citation type="submission" date="2016-10" db="EMBL/GenBank/DDBJ databases">
        <authorList>
            <person name="de Groot N.N."/>
        </authorList>
    </citation>
    <scope>NUCLEOTIDE SEQUENCE [LARGE SCALE GENOMIC DNA]</scope>
    <source>
        <strain evidence="2 3">DSM 44637</strain>
    </source>
</reference>
<organism evidence="2 3">
    <name type="scientific">Amycolatopsis rubida</name>
    <dbReference type="NCBI Taxonomy" id="112413"/>
    <lineage>
        <taxon>Bacteria</taxon>
        <taxon>Bacillati</taxon>
        <taxon>Actinomycetota</taxon>
        <taxon>Actinomycetes</taxon>
        <taxon>Pseudonocardiales</taxon>
        <taxon>Pseudonocardiaceae</taxon>
        <taxon>Amycolatopsis</taxon>
    </lineage>
</organism>
<dbReference type="OrthoDB" id="3638413at2"/>
<evidence type="ECO:0000313" key="3">
    <source>
        <dbReference type="Proteomes" id="UP000199137"/>
    </source>
</evidence>
<proteinExistence type="predicted"/>
<feature type="region of interest" description="Disordered" evidence="1">
    <location>
        <begin position="111"/>
        <end position="141"/>
    </location>
</feature>
<dbReference type="EMBL" id="FOWC01000010">
    <property type="protein sequence ID" value="SFQ31601.1"/>
    <property type="molecule type" value="Genomic_DNA"/>
</dbReference>
<feature type="compositionally biased region" description="Acidic residues" evidence="1">
    <location>
        <begin position="120"/>
        <end position="131"/>
    </location>
</feature>
<gene>
    <name evidence="2" type="ORF">SAMN05421854_110249</name>
</gene>
<dbReference type="AlphaFoldDB" id="A0A1I5XI18"/>
<dbReference type="RefSeq" id="WP_093575781.1">
    <property type="nucleotide sequence ID" value="NZ_FOWC01000010.1"/>
</dbReference>
<dbReference type="Proteomes" id="UP000199137">
    <property type="component" value="Unassembled WGS sequence"/>
</dbReference>
<evidence type="ECO:0000313" key="2">
    <source>
        <dbReference type="EMBL" id="SFQ31601.1"/>
    </source>
</evidence>
<protein>
    <submittedName>
        <fullName evidence="2">Uncharacterized protein</fullName>
    </submittedName>
</protein>
<evidence type="ECO:0000256" key="1">
    <source>
        <dbReference type="SAM" id="MobiDB-lite"/>
    </source>
</evidence>
<name>A0A1I5XI18_9PSEU</name>
<dbReference type="STRING" id="112413.SAMN05421854_110249"/>